<evidence type="ECO:0000313" key="15">
    <source>
        <dbReference type="Proteomes" id="UP000002221"/>
    </source>
</evidence>
<dbReference type="KEGG" id="rmr:Rmar_0317"/>
<protein>
    <recommendedName>
        <fullName evidence="8">DNA 3'-5' helicase</fullName>
        <ecNumber evidence="8">5.6.2.4</ecNumber>
    </recommendedName>
</protein>
<dbReference type="RefSeq" id="WP_012842834.1">
    <property type="nucleotide sequence ID" value="NC_013501.1"/>
</dbReference>
<sequence length="1032" mass="115131">MAFLADLHVHSKYSRATSRDLDLEHLALWAYRKGIAVVATGDFTHPAWMAEIREKLVPAEPGLFRLRDDLDREARRLAGVPVMTPVRFLLEVEISTIYKKGDRVRKVHHLIYAPDLEKAERIREALGRIGNLNADGRPILGLDSRDLLEITLEAGDGCYLVPAHIWTPWFSVLGSKSGFDSIEECYGDLAGHIFAVETGLSSDPPMNWRLSALDRYTLVSNSDAHSPARLGREACLFDTELDYFAIKRALETGQGYGGTVEFFPEEGKYHLDGHRACGVRLEPSETRALGGRCPVCGRPLTVGVLHRVEELADRPEGTPPARPMSFESLIPLEEVLAEIENKGARTKAVQQRYERLLRTFGPELTILREVPLEELQQRAGSLLAEAIRRMRTGEVIREAGYDGTYGVIRLFTDAERKQGNAVGLLFDLPEPTPARKKRPAASEPSLPRPSRMAEPTPPPLHTPPRNGSGGLLVGLDPEQQAAATYTDGPVLVVAGPGTGKTRTLTYRLAYLIKERGVDPAQCLAVTFTRRAADEMRTRLQALLGEAAADVTVTTFHGLGLELLQTYGDRLGLPQPLRVATEAEQRAVLEAQGLSPTQAQRLLPRISYRKRTGQPGDERLETTLQAYDRALRESGRVDYDDLIRLSVQLLEDHPDVADACRERFRWIAVDEFQDVDANQYRLLRLLAPEADARLFVIGDPDQAIYGFRGGDVRCFLQFTSDYPKTRQVLLRQNYRSTQAILEAAARMMARASLVPDRELVAVRSGGVPVEVVACPSERSEAIFVAETIEKLIGGTSYYALDSGRADGEERSYTFGDVAVLYRTEAQAAELQEVLAQAGIPYQKRSHRLLAELPEVEALLAYLQENPKGPLAERLERWAATTSEREALLGVLRALAAQCGDDLEAFRNELALRSEADLWDARAEGVSLLTLHAAKGLEFRVVFIVGCEEGLLPLTYDGRVDPEQEAEERRLLFVGMTRAQERLFLTHAQRRRWMGRVRTPEPSRFLADLPARFVRRRTHTVRRSPTGGRQLELF</sequence>
<dbReference type="PROSITE" id="PS51217">
    <property type="entry name" value="UVRD_HELICASE_CTER"/>
    <property type="match status" value="1"/>
</dbReference>
<evidence type="ECO:0000256" key="6">
    <source>
        <dbReference type="ARBA" id="ARBA00023235"/>
    </source>
</evidence>
<gene>
    <name evidence="14" type="ordered locus">Rmar_0317</name>
</gene>
<dbReference type="Pfam" id="PF13361">
    <property type="entry name" value="UvrD_C"/>
    <property type="match status" value="2"/>
</dbReference>
<evidence type="ECO:0000256" key="2">
    <source>
        <dbReference type="ARBA" id="ARBA00022741"/>
    </source>
</evidence>
<evidence type="ECO:0000256" key="3">
    <source>
        <dbReference type="ARBA" id="ARBA00022801"/>
    </source>
</evidence>
<dbReference type="InterPro" id="IPR000212">
    <property type="entry name" value="DNA_helicase_UvrD/REP"/>
</dbReference>
<comment type="catalytic activity">
    <reaction evidence="7">
        <text>Couples ATP hydrolysis with the unwinding of duplex DNA by translocating in the 3'-5' direction.</text>
        <dbReference type="EC" id="5.6.2.4"/>
    </reaction>
</comment>
<dbReference type="PANTHER" id="PTHR11070">
    <property type="entry name" value="UVRD / RECB / PCRA DNA HELICASE FAMILY MEMBER"/>
    <property type="match status" value="1"/>
</dbReference>
<evidence type="ECO:0000256" key="9">
    <source>
        <dbReference type="ARBA" id="ARBA00048988"/>
    </source>
</evidence>
<dbReference type="InterPro" id="IPR016195">
    <property type="entry name" value="Pol/histidinol_Pase-like"/>
</dbReference>
<dbReference type="GO" id="GO:0033202">
    <property type="term" value="C:DNA helicase complex"/>
    <property type="evidence" value="ECO:0007669"/>
    <property type="project" value="TreeGrafter"/>
</dbReference>
<feature type="domain" description="UvrD-like helicase C-terminal" evidence="13">
    <location>
        <begin position="737"/>
        <end position="1032"/>
    </location>
</feature>
<dbReference type="eggNOG" id="COG1379">
    <property type="taxonomic scope" value="Bacteria"/>
</dbReference>
<dbReference type="Gene3D" id="1.10.10.160">
    <property type="match status" value="1"/>
</dbReference>
<dbReference type="Proteomes" id="UP000002221">
    <property type="component" value="Chromosome"/>
</dbReference>
<dbReference type="InterPro" id="IPR027417">
    <property type="entry name" value="P-loop_NTPase"/>
</dbReference>
<dbReference type="Gene3D" id="3.20.20.140">
    <property type="entry name" value="Metal-dependent hydrolases"/>
    <property type="match status" value="1"/>
</dbReference>
<dbReference type="eggNOG" id="COG0210">
    <property type="taxonomic scope" value="Bacteria"/>
</dbReference>
<dbReference type="GO" id="GO:0003677">
    <property type="term" value="F:DNA binding"/>
    <property type="evidence" value="ECO:0007669"/>
    <property type="project" value="InterPro"/>
</dbReference>
<dbReference type="PROSITE" id="PS51198">
    <property type="entry name" value="UVRD_HELICASE_ATP_BIND"/>
    <property type="match status" value="1"/>
</dbReference>
<dbReference type="AlphaFoldDB" id="D0MDM9"/>
<evidence type="ECO:0000256" key="11">
    <source>
        <dbReference type="SAM" id="MobiDB-lite"/>
    </source>
</evidence>
<dbReference type="OrthoDB" id="9810135at2"/>
<comment type="catalytic activity">
    <reaction evidence="9">
        <text>ATP + H2O = ADP + phosphate + H(+)</text>
        <dbReference type="Rhea" id="RHEA:13065"/>
        <dbReference type="ChEBI" id="CHEBI:15377"/>
        <dbReference type="ChEBI" id="CHEBI:15378"/>
        <dbReference type="ChEBI" id="CHEBI:30616"/>
        <dbReference type="ChEBI" id="CHEBI:43474"/>
        <dbReference type="ChEBI" id="CHEBI:456216"/>
        <dbReference type="EC" id="5.6.2.4"/>
    </reaction>
</comment>
<keyword evidence="6" id="KW-0413">Isomerase</keyword>
<evidence type="ECO:0000256" key="7">
    <source>
        <dbReference type="ARBA" id="ARBA00034617"/>
    </source>
</evidence>
<dbReference type="Pfam" id="PF00580">
    <property type="entry name" value="UvrD-helicase"/>
    <property type="match status" value="2"/>
</dbReference>
<dbReference type="Gene3D" id="3.40.50.300">
    <property type="entry name" value="P-loop containing nucleotide triphosphate hydrolases"/>
    <property type="match status" value="3"/>
</dbReference>
<dbReference type="CDD" id="cd19067">
    <property type="entry name" value="PfuEndoQ-like"/>
    <property type="match status" value="1"/>
</dbReference>
<dbReference type="GO" id="GO:0005524">
    <property type="term" value="F:ATP binding"/>
    <property type="evidence" value="ECO:0007669"/>
    <property type="project" value="UniProtKB-UniRule"/>
</dbReference>
<keyword evidence="5 10" id="KW-0067">ATP-binding</keyword>
<dbReference type="EMBL" id="CP001807">
    <property type="protein sequence ID" value="ACY47222.1"/>
    <property type="molecule type" value="Genomic_DNA"/>
</dbReference>
<dbReference type="SUPFAM" id="SSF89550">
    <property type="entry name" value="PHP domain-like"/>
    <property type="match status" value="1"/>
</dbReference>
<organism evidence="14 15">
    <name type="scientific">Rhodothermus marinus (strain ATCC 43812 / DSM 4252 / R-10)</name>
    <name type="common">Rhodothermus obamensis</name>
    <dbReference type="NCBI Taxonomy" id="518766"/>
    <lineage>
        <taxon>Bacteria</taxon>
        <taxon>Pseudomonadati</taxon>
        <taxon>Rhodothermota</taxon>
        <taxon>Rhodothermia</taxon>
        <taxon>Rhodothermales</taxon>
        <taxon>Rhodothermaceae</taxon>
        <taxon>Rhodothermus</taxon>
    </lineage>
</organism>
<dbReference type="CDD" id="cd17932">
    <property type="entry name" value="DEXQc_UvrD"/>
    <property type="match status" value="1"/>
</dbReference>
<dbReference type="STRING" id="518766.Rmar_0317"/>
<evidence type="ECO:0000256" key="5">
    <source>
        <dbReference type="ARBA" id="ARBA00022840"/>
    </source>
</evidence>
<dbReference type="HOGENOM" id="CLU_005571_0_0_10"/>
<comment type="similarity">
    <text evidence="1">Belongs to the helicase family. UvrD subfamily.</text>
</comment>
<dbReference type="GO" id="GO:0016887">
    <property type="term" value="F:ATP hydrolysis activity"/>
    <property type="evidence" value="ECO:0007669"/>
    <property type="project" value="RHEA"/>
</dbReference>
<evidence type="ECO:0000256" key="4">
    <source>
        <dbReference type="ARBA" id="ARBA00022806"/>
    </source>
</evidence>
<accession>D0MDM9</accession>
<dbReference type="CDD" id="cd18807">
    <property type="entry name" value="SF1_C_UvrD"/>
    <property type="match status" value="1"/>
</dbReference>
<feature type="region of interest" description="Disordered" evidence="11">
    <location>
        <begin position="426"/>
        <end position="472"/>
    </location>
</feature>
<evidence type="ECO:0000256" key="8">
    <source>
        <dbReference type="ARBA" id="ARBA00034808"/>
    </source>
</evidence>
<keyword evidence="4 10" id="KW-0347">Helicase</keyword>
<keyword evidence="15" id="KW-1185">Reference proteome</keyword>
<reference evidence="14 15" key="1">
    <citation type="journal article" date="2009" name="Stand. Genomic Sci.">
        <title>Complete genome sequence of Rhodothermus marinus type strain (R-10).</title>
        <authorList>
            <person name="Nolan M."/>
            <person name="Tindall B.J."/>
            <person name="Pomrenke H."/>
            <person name="Lapidus A."/>
            <person name="Copeland A."/>
            <person name="Glavina Del Rio T."/>
            <person name="Lucas S."/>
            <person name="Chen F."/>
            <person name="Tice H."/>
            <person name="Cheng J.F."/>
            <person name="Saunders E."/>
            <person name="Han C."/>
            <person name="Bruce D."/>
            <person name="Goodwin L."/>
            <person name="Chain P."/>
            <person name="Pitluck S."/>
            <person name="Ovchinikova G."/>
            <person name="Pati A."/>
            <person name="Ivanova N."/>
            <person name="Mavromatis K."/>
            <person name="Chen A."/>
            <person name="Palaniappan K."/>
            <person name="Land M."/>
            <person name="Hauser L."/>
            <person name="Chang Y.J."/>
            <person name="Jeffries C.D."/>
            <person name="Brettin T."/>
            <person name="Goker M."/>
            <person name="Bristow J."/>
            <person name="Eisen J.A."/>
            <person name="Markowitz V."/>
            <person name="Hugenholtz P."/>
            <person name="Kyrpides N.C."/>
            <person name="Klenk H.P."/>
            <person name="Detter J.C."/>
        </authorList>
    </citation>
    <scope>NUCLEOTIDE SEQUENCE [LARGE SCALE GENOMIC DNA]</scope>
    <source>
        <strain evidence="15">ATCC 43812 / DSM 4252 / R-10</strain>
    </source>
</reference>
<dbReference type="GO" id="GO:0000725">
    <property type="term" value="P:recombinational repair"/>
    <property type="evidence" value="ECO:0007669"/>
    <property type="project" value="TreeGrafter"/>
</dbReference>
<evidence type="ECO:0000313" key="14">
    <source>
        <dbReference type="EMBL" id="ACY47222.1"/>
    </source>
</evidence>
<dbReference type="EC" id="5.6.2.4" evidence="8"/>
<name>D0MDM9_RHOM4</name>
<evidence type="ECO:0000259" key="13">
    <source>
        <dbReference type="PROSITE" id="PS51217"/>
    </source>
</evidence>
<dbReference type="InterPro" id="IPR014016">
    <property type="entry name" value="UvrD-like_ATP-bd"/>
</dbReference>
<feature type="binding site" evidence="10">
    <location>
        <begin position="494"/>
        <end position="501"/>
    </location>
    <ligand>
        <name>ATP</name>
        <dbReference type="ChEBI" id="CHEBI:30616"/>
    </ligand>
</feature>
<feature type="domain" description="UvrD-like helicase ATP-binding" evidence="12">
    <location>
        <begin position="473"/>
        <end position="736"/>
    </location>
</feature>
<dbReference type="GO" id="GO:0043138">
    <property type="term" value="F:3'-5' DNA helicase activity"/>
    <property type="evidence" value="ECO:0007669"/>
    <property type="project" value="UniProtKB-EC"/>
</dbReference>
<evidence type="ECO:0000256" key="1">
    <source>
        <dbReference type="ARBA" id="ARBA00009922"/>
    </source>
</evidence>
<dbReference type="SUPFAM" id="SSF52540">
    <property type="entry name" value="P-loop containing nucleoside triphosphate hydrolases"/>
    <property type="match status" value="1"/>
</dbReference>
<keyword evidence="3 10" id="KW-0378">Hydrolase</keyword>
<dbReference type="PANTHER" id="PTHR11070:SF59">
    <property type="entry name" value="DNA 3'-5' HELICASE"/>
    <property type="match status" value="1"/>
</dbReference>
<evidence type="ECO:0000256" key="10">
    <source>
        <dbReference type="PROSITE-ProRule" id="PRU00560"/>
    </source>
</evidence>
<keyword evidence="2 10" id="KW-0547">Nucleotide-binding</keyword>
<dbReference type="GO" id="GO:0005829">
    <property type="term" value="C:cytosol"/>
    <property type="evidence" value="ECO:0007669"/>
    <property type="project" value="TreeGrafter"/>
</dbReference>
<dbReference type="InterPro" id="IPR014017">
    <property type="entry name" value="DNA_helicase_UvrD-like_C"/>
</dbReference>
<dbReference type="InterPro" id="IPR013986">
    <property type="entry name" value="DExx_box_DNA_helicase_dom_sf"/>
</dbReference>
<dbReference type="Gene3D" id="1.10.486.10">
    <property type="entry name" value="PCRA, domain 4"/>
    <property type="match status" value="2"/>
</dbReference>
<evidence type="ECO:0000259" key="12">
    <source>
        <dbReference type="PROSITE" id="PS51198"/>
    </source>
</evidence>
<proteinExistence type="inferred from homology"/>